<proteinExistence type="inferred from homology"/>
<evidence type="ECO:0000313" key="15">
    <source>
        <dbReference type="EMBL" id="CAJ1845659.1"/>
    </source>
</evidence>
<dbReference type="PANTHER" id="PTHR12174:SF90">
    <property type="entry name" value="SIGNAL PEPTIDE PEPTIDASE-LIKE 3"/>
    <property type="match status" value="1"/>
</dbReference>
<keyword evidence="10 12" id="KW-0472">Membrane</keyword>
<keyword evidence="9 12" id="KW-1133">Transmembrane helix</keyword>
<evidence type="ECO:0000256" key="9">
    <source>
        <dbReference type="ARBA" id="ARBA00022989"/>
    </source>
</evidence>
<protein>
    <recommendedName>
        <fullName evidence="14">PA domain-containing protein</fullName>
    </recommendedName>
</protein>
<evidence type="ECO:0000256" key="6">
    <source>
        <dbReference type="ARBA" id="ARBA00022729"/>
    </source>
</evidence>
<feature type="chain" id="PRO_5041736901" description="PA domain-containing protein" evidence="13">
    <location>
        <begin position="21"/>
        <end position="286"/>
    </location>
</feature>
<dbReference type="Gene3D" id="3.50.30.30">
    <property type="match status" value="1"/>
</dbReference>
<evidence type="ECO:0000256" key="8">
    <source>
        <dbReference type="ARBA" id="ARBA00022801"/>
    </source>
</evidence>
<keyword evidence="4" id="KW-0645">Protease</keyword>
<keyword evidence="7" id="KW-0967">Endosome</keyword>
<sequence>MSSPGLRVLLLLLFLIVAAADDAKRDDQRAPKSQSCNNPFQLVKVENWIDGEEGRVYNGVTARFGSLLPEKPENSVRTPAVFSNPVDCCSSSTSKLSGSLALCMRGGCDFTVKAEFAQSGGATGLLVINDAEDLFEMVCSNSSEANISIPVVMITKSAGEGLNKSFTSGRKVEILLYAPPRPLVDYSVAFLWLMSVGTIVCASLWSDLTTPEKSDERYDKLCPKESSNAETGRDDFDKEIVNIDSKGAIIFVIAASTFLVLLFFFMSSWFVWVLIVLFCIGGIEVM</sequence>
<dbReference type="EMBL" id="OY731398">
    <property type="protein sequence ID" value="CAJ1845659.1"/>
    <property type="molecule type" value="Genomic_DNA"/>
</dbReference>
<evidence type="ECO:0000259" key="14">
    <source>
        <dbReference type="Pfam" id="PF02225"/>
    </source>
</evidence>
<dbReference type="GO" id="GO:0098554">
    <property type="term" value="C:cytoplasmic side of endoplasmic reticulum membrane"/>
    <property type="evidence" value="ECO:0007669"/>
    <property type="project" value="TreeGrafter"/>
</dbReference>
<dbReference type="Pfam" id="PF04258">
    <property type="entry name" value="Peptidase_A22B"/>
    <property type="match status" value="1"/>
</dbReference>
<keyword evidence="5 12" id="KW-0812">Transmembrane</keyword>
<dbReference type="GO" id="GO:0042500">
    <property type="term" value="F:aspartic endopeptidase activity, intramembrane cleaving"/>
    <property type="evidence" value="ECO:0007669"/>
    <property type="project" value="InterPro"/>
</dbReference>
<dbReference type="InterPro" id="IPR046450">
    <property type="entry name" value="PA_dom_sf"/>
</dbReference>
<feature type="domain" description="PA" evidence="14">
    <location>
        <begin position="87"/>
        <end position="160"/>
    </location>
</feature>
<evidence type="ECO:0000256" key="1">
    <source>
        <dbReference type="ARBA" id="ARBA00003012"/>
    </source>
</evidence>
<keyword evidence="11" id="KW-0325">Glycoprotein</keyword>
<evidence type="ECO:0000313" key="16">
    <source>
        <dbReference type="Proteomes" id="UP001189624"/>
    </source>
</evidence>
<dbReference type="GO" id="GO:0098553">
    <property type="term" value="C:lumenal side of endoplasmic reticulum membrane"/>
    <property type="evidence" value="ECO:0007669"/>
    <property type="project" value="TreeGrafter"/>
</dbReference>
<dbReference type="GO" id="GO:0033619">
    <property type="term" value="P:membrane protein proteolysis"/>
    <property type="evidence" value="ECO:0007669"/>
    <property type="project" value="TreeGrafter"/>
</dbReference>
<keyword evidence="16" id="KW-1185">Reference proteome</keyword>
<evidence type="ECO:0000256" key="4">
    <source>
        <dbReference type="ARBA" id="ARBA00022670"/>
    </source>
</evidence>
<dbReference type="GO" id="GO:0030660">
    <property type="term" value="C:Golgi-associated vesicle membrane"/>
    <property type="evidence" value="ECO:0007669"/>
    <property type="project" value="TreeGrafter"/>
</dbReference>
<dbReference type="InterPro" id="IPR003137">
    <property type="entry name" value="PA_domain"/>
</dbReference>
<dbReference type="AlphaFoldDB" id="A0AA86RVQ0"/>
<evidence type="ECO:0000256" key="7">
    <source>
        <dbReference type="ARBA" id="ARBA00022753"/>
    </source>
</evidence>
<comment type="similarity">
    <text evidence="3">Belongs to the peptidase A22B family.</text>
</comment>
<dbReference type="PANTHER" id="PTHR12174">
    <property type="entry name" value="SIGNAL PEPTIDE PEPTIDASE"/>
    <property type="match status" value="1"/>
</dbReference>
<keyword evidence="6 13" id="KW-0732">Signal</keyword>
<reference evidence="15" key="1">
    <citation type="submission" date="2023-10" db="EMBL/GenBank/DDBJ databases">
        <authorList>
            <person name="Domelevo Entfellner J.-B."/>
        </authorList>
    </citation>
    <scope>NUCLEOTIDE SEQUENCE</scope>
</reference>
<gene>
    <name evidence="15" type="ORF">AYBTSS11_LOCUS1776</name>
</gene>
<comment type="function">
    <text evidence="1">Intramembrane-cleaving aspartic protease (I-CLiP) that cleaves type II membrane signal peptides in the hydrophobic plane of the membrane.</text>
</comment>
<evidence type="ECO:0000256" key="11">
    <source>
        <dbReference type="ARBA" id="ARBA00023180"/>
    </source>
</evidence>
<evidence type="ECO:0000256" key="2">
    <source>
        <dbReference type="ARBA" id="ARBA00004337"/>
    </source>
</evidence>
<name>A0AA86RVQ0_9FABA</name>
<evidence type="ECO:0000256" key="13">
    <source>
        <dbReference type="SAM" id="SignalP"/>
    </source>
</evidence>
<evidence type="ECO:0000256" key="5">
    <source>
        <dbReference type="ARBA" id="ARBA00022692"/>
    </source>
</evidence>
<feature type="transmembrane region" description="Helical" evidence="12">
    <location>
        <begin position="250"/>
        <end position="283"/>
    </location>
</feature>
<dbReference type="GO" id="GO:0005765">
    <property type="term" value="C:lysosomal membrane"/>
    <property type="evidence" value="ECO:0007669"/>
    <property type="project" value="TreeGrafter"/>
</dbReference>
<accession>A0AA86RVQ0</accession>
<dbReference type="Proteomes" id="UP001189624">
    <property type="component" value="Chromosome 1"/>
</dbReference>
<keyword evidence="8" id="KW-0378">Hydrolase</keyword>
<organism evidence="15 16">
    <name type="scientific">Sphenostylis stenocarpa</name>
    <dbReference type="NCBI Taxonomy" id="92480"/>
    <lineage>
        <taxon>Eukaryota</taxon>
        <taxon>Viridiplantae</taxon>
        <taxon>Streptophyta</taxon>
        <taxon>Embryophyta</taxon>
        <taxon>Tracheophyta</taxon>
        <taxon>Spermatophyta</taxon>
        <taxon>Magnoliopsida</taxon>
        <taxon>eudicotyledons</taxon>
        <taxon>Gunneridae</taxon>
        <taxon>Pentapetalae</taxon>
        <taxon>rosids</taxon>
        <taxon>fabids</taxon>
        <taxon>Fabales</taxon>
        <taxon>Fabaceae</taxon>
        <taxon>Papilionoideae</taxon>
        <taxon>50 kb inversion clade</taxon>
        <taxon>NPAAA clade</taxon>
        <taxon>indigoferoid/millettioid clade</taxon>
        <taxon>Phaseoleae</taxon>
        <taxon>Sphenostylis</taxon>
    </lineage>
</organism>
<comment type="subcellular location">
    <subcellularLocation>
        <location evidence="2">Endosome membrane</location>
        <topology evidence="2">Multi-pass membrane protein</topology>
    </subcellularLocation>
</comment>
<dbReference type="Gramene" id="rna-AYBTSS11_LOCUS1776">
    <property type="protein sequence ID" value="CAJ1845659.1"/>
    <property type="gene ID" value="gene-AYBTSS11_LOCUS1776"/>
</dbReference>
<dbReference type="SUPFAM" id="SSF52025">
    <property type="entry name" value="PA domain"/>
    <property type="match status" value="1"/>
</dbReference>
<dbReference type="InterPro" id="IPR007369">
    <property type="entry name" value="Peptidase_A22B_SPP"/>
</dbReference>
<evidence type="ECO:0000256" key="10">
    <source>
        <dbReference type="ARBA" id="ARBA00023136"/>
    </source>
</evidence>
<dbReference type="GO" id="GO:0010008">
    <property type="term" value="C:endosome membrane"/>
    <property type="evidence" value="ECO:0007669"/>
    <property type="project" value="UniProtKB-SubCell"/>
</dbReference>
<dbReference type="Pfam" id="PF02225">
    <property type="entry name" value="PA"/>
    <property type="match status" value="1"/>
</dbReference>
<evidence type="ECO:0000256" key="3">
    <source>
        <dbReference type="ARBA" id="ARBA00006859"/>
    </source>
</evidence>
<feature type="signal peptide" evidence="13">
    <location>
        <begin position="1"/>
        <end position="20"/>
    </location>
</feature>
<evidence type="ECO:0000256" key="12">
    <source>
        <dbReference type="SAM" id="Phobius"/>
    </source>
</evidence>
<dbReference type="FunFam" id="3.50.30.30:FF:000007">
    <property type="entry name" value="Signal peptide peptidase-like 3"/>
    <property type="match status" value="1"/>
</dbReference>